<sequence length="1205" mass="131160">MKKIVILIFGLLMASSAFAQMETVKDEYISTTNIPADLSSRVITSGGVDENEAYKAGWSSANEVWGLEGAGLTLLEEVGEVGALKTINEYCGEMGLGLAFIQLGLDLSEGKKTEGWLNFTKNSFNYAIGKWGWQSLKIASCGVAFIDYALNKFGNTVLGWKYTAWESAYTRYFNIGPGKRSLTEWRQVFQGVKSQEDIMGRINQHLDTFDWSYDTLKTWTAEPSGLVFAEPLQEDKEKIRGSYLNTYLLTYLRALFLTLQKEANYQAWKATQDAYQKSKKVLNTVYKLQVKVVGPKTKIAGLKVAINKWEGATDANGVWKISYTLYGFIKGGGSEIILYVPSEKQGIKELKEKMVLKKDATVVFQLGGVADVKGTVTDEATKDPVKGAKVGIAAAKVSAATDASGQYLMKDVPNGDYQVAAEHRAYEKKSVPLKVEVPEGEKTKQTLELDIALKPLPPSVQILSPKEGEVVPGKGAGPIIVAVKALVGGGGAAKKEAIKMLFDGKEVDFDYNENNGNISYTSPPLAEDIPTKAKHTVTVTAEVTDEKGQKKTVSKTVNFTAGIRPEITGLGFNKKFLEDPAKEPLLTGQAFDEHSGPNAGSVLLLLDGTPVKMEYGNENPQSILIYYFHRGAALRGGTHIVTVSLSDNAGIPSKPRTINFDVPGPNIQLVKPVNVGKVISGDAFGLPLVVRNAGNGPAQNLRGVLMCNDRQYATVTTANASFGTLDPGLEASNAPLFNVKTAQNLGNPENGEPVYANFTLRTYQAGDPKQFWQDNFSIPIYPGEMAGGIVYVKLIHGTYMSGDWPIHTANQRVCLDGTGGNFIAISDGSGNAVFQNIPPGDYRTYVPSWYTYGAKLGEYEKFVTVVAGQEARATLKGSCPYLFVWDGKDYVKDNDIYSVANAQGSVGSPFAFNEAVAAKFGYTDYYKLEKKLAERDGFYPLMLEEVRNEISHTDMLSLWVVDHASGTKVLCDTDGRIMTYRSMLNPLEANISNGAGTGQIRSLGSRDGKGWRAYNNDSIDIVFGGLKEAGDAKLIVYWKGFQDGAGKEENACSLSRPSLKVYVKSGNEWKEAGKVYPRMEWAHSVVDISGLTGLTGKVTLRITASSCHRDKYHLVDFIGLGFGGTEQARVIKLAPAMVFHSTLGDVTAKISVSDDSSVEMVPGEKMTVSFPYTEKTTGSERSFIFVSEGYYNSITDSTVAVRLGK</sequence>
<organism evidence="2 3">
    <name type="scientific">Candidatus Desantisbacteria bacterium CG_4_10_14_0_8_um_filter_48_22</name>
    <dbReference type="NCBI Taxonomy" id="1974543"/>
    <lineage>
        <taxon>Bacteria</taxon>
        <taxon>Candidatus Desantisiibacteriota</taxon>
    </lineage>
</organism>
<keyword evidence="1" id="KW-0732">Signal</keyword>
<protein>
    <recommendedName>
        <fullName evidence="4">Carboxypeptidase regulatory-like domain-containing protein</fullName>
    </recommendedName>
</protein>
<evidence type="ECO:0000313" key="3">
    <source>
        <dbReference type="Proteomes" id="UP000229307"/>
    </source>
</evidence>
<accession>A0A2M7SEL6</accession>
<evidence type="ECO:0008006" key="4">
    <source>
        <dbReference type="Google" id="ProtNLM"/>
    </source>
</evidence>
<dbReference type="Gene3D" id="2.60.40.1120">
    <property type="entry name" value="Carboxypeptidase-like, regulatory domain"/>
    <property type="match status" value="1"/>
</dbReference>
<dbReference type="GO" id="GO:0030246">
    <property type="term" value="F:carbohydrate binding"/>
    <property type="evidence" value="ECO:0007669"/>
    <property type="project" value="InterPro"/>
</dbReference>
<feature type="signal peptide" evidence="1">
    <location>
        <begin position="1"/>
        <end position="19"/>
    </location>
</feature>
<feature type="chain" id="PRO_5014902342" description="Carboxypeptidase regulatory-like domain-containing protein" evidence="1">
    <location>
        <begin position="20"/>
        <end position="1205"/>
    </location>
</feature>
<comment type="caution">
    <text evidence="2">The sequence shown here is derived from an EMBL/GenBank/DDBJ whole genome shotgun (WGS) entry which is preliminary data.</text>
</comment>
<dbReference type="EMBL" id="PFMR01000065">
    <property type="protein sequence ID" value="PIZ17920.1"/>
    <property type="molecule type" value="Genomic_DNA"/>
</dbReference>
<name>A0A2M7SEL6_9BACT</name>
<dbReference type="Proteomes" id="UP000229307">
    <property type="component" value="Unassembled WGS sequence"/>
</dbReference>
<proteinExistence type="predicted"/>
<dbReference type="Pfam" id="PF13620">
    <property type="entry name" value="CarboxypepD_reg"/>
    <property type="match status" value="1"/>
</dbReference>
<reference evidence="3" key="1">
    <citation type="submission" date="2017-09" db="EMBL/GenBank/DDBJ databases">
        <title>Depth-based differentiation of microbial function through sediment-hosted aquifers and enrichment of novel symbionts in the deep terrestrial subsurface.</title>
        <authorList>
            <person name="Probst A.J."/>
            <person name="Ladd B."/>
            <person name="Jarett J.K."/>
            <person name="Geller-Mcgrath D.E."/>
            <person name="Sieber C.M.K."/>
            <person name="Emerson J.B."/>
            <person name="Anantharaman K."/>
            <person name="Thomas B.C."/>
            <person name="Malmstrom R."/>
            <person name="Stieglmeier M."/>
            <person name="Klingl A."/>
            <person name="Woyke T."/>
            <person name="Ryan C.M."/>
            <person name="Banfield J.F."/>
        </authorList>
    </citation>
    <scope>NUCLEOTIDE SEQUENCE [LARGE SCALE GENOMIC DNA]</scope>
</reference>
<gene>
    <name evidence="2" type="ORF">COY52_02145</name>
</gene>
<evidence type="ECO:0000313" key="2">
    <source>
        <dbReference type="EMBL" id="PIZ17920.1"/>
    </source>
</evidence>
<evidence type="ECO:0000256" key="1">
    <source>
        <dbReference type="SAM" id="SignalP"/>
    </source>
</evidence>
<dbReference type="SUPFAM" id="SSF49452">
    <property type="entry name" value="Starch-binding domain-like"/>
    <property type="match status" value="1"/>
</dbReference>
<dbReference type="AlphaFoldDB" id="A0A2M7SEL6"/>
<dbReference type="InterPro" id="IPR013784">
    <property type="entry name" value="Carb-bd-like_fold"/>
</dbReference>